<evidence type="ECO:0000313" key="2">
    <source>
        <dbReference type="Proteomes" id="UP000694411"/>
    </source>
</evidence>
<dbReference type="Ensembl" id="ENSTGET00000037503.1">
    <property type="protein sequence ID" value="ENSTGEP00000031560.1"/>
    <property type="gene ID" value="ENSTGEG00000025255.1"/>
</dbReference>
<dbReference type="AlphaFoldDB" id="A0A8D2G729"/>
<proteinExistence type="predicted"/>
<sequence length="69" mass="7317">RDKLCGPGVRDLPCSSLPGCSTEEPGKVRHSAWLGESAPPQPLCRVRNGRFAISRAFVVEGPPSASTEV</sequence>
<reference evidence="1" key="2">
    <citation type="submission" date="2025-08" db="UniProtKB">
        <authorList>
            <consortium name="Ensembl"/>
        </authorList>
    </citation>
    <scope>IDENTIFICATION</scope>
</reference>
<evidence type="ECO:0000313" key="1">
    <source>
        <dbReference type="Ensembl" id="ENSTGEP00000031560.1"/>
    </source>
</evidence>
<name>A0A8D2G729_THEGE</name>
<keyword evidence="2" id="KW-1185">Reference proteome</keyword>
<reference evidence="1" key="1">
    <citation type="submission" date="2018-05" db="EMBL/GenBank/DDBJ databases">
        <title>Whole genome of Theropithecus gelada.</title>
        <authorList>
            <person name="Chiou K.L."/>
            <person name="Snyder-Mackler N."/>
        </authorList>
    </citation>
    <scope>NUCLEOTIDE SEQUENCE [LARGE SCALE GENOMIC DNA]</scope>
</reference>
<dbReference type="Proteomes" id="UP000694411">
    <property type="component" value="Chromosome 16"/>
</dbReference>
<protein>
    <submittedName>
        <fullName evidence="1">Uncharacterized protein</fullName>
    </submittedName>
</protein>
<accession>A0A8D2G729</accession>
<organism evidence="1 2">
    <name type="scientific">Theropithecus gelada</name>
    <name type="common">Gelada baboon</name>
    <dbReference type="NCBI Taxonomy" id="9565"/>
    <lineage>
        <taxon>Eukaryota</taxon>
        <taxon>Metazoa</taxon>
        <taxon>Chordata</taxon>
        <taxon>Craniata</taxon>
        <taxon>Vertebrata</taxon>
        <taxon>Euteleostomi</taxon>
        <taxon>Mammalia</taxon>
        <taxon>Eutheria</taxon>
        <taxon>Euarchontoglires</taxon>
        <taxon>Primates</taxon>
        <taxon>Haplorrhini</taxon>
        <taxon>Catarrhini</taxon>
        <taxon>Cercopithecidae</taxon>
        <taxon>Cercopithecinae</taxon>
        <taxon>Theropithecus</taxon>
    </lineage>
</organism>
<reference evidence="1" key="3">
    <citation type="submission" date="2025-09" db="UniProtKB">
        <authorList>
            <consortium name="Ensembl"/>
        </authorList>
    </citation>
    <scope>IDENTIFICATION</scope>
</reference>